<feature type="domain" description="Teneurin-like YD-shell" evidence="3">
    <location>
        <begin position="3"/>
        <end position="144"/>
    </location>
</feature>
<dbReference type="EC" id="3.1.-.-" evidence="4"/>
<gene>
    <name evidence="4" type="primary">rhsC_2</name>
    <name evidence="4" type="ORF">jaqu_03520</name>
</gene>
<keyword evidence="5" id="KW-1185">Reference proteome</keyword>
<feature type="compositionally biased region" description="Gly residues" evidence="2">
    <location>
        <begin position="228"/>
        <end position="240"/>
    </location>
</feature>
<feature type="compositionally biased region" description="Low complexity" evidence="2">
    <location>
        <begin position="280"/>
        <end position="291"/>
    </location>
</feature>
<dbReference type="NCBIfam" id="TIGR03696">
    <property type="entry name" value="Rhs_assc_core"/>
    <property type="match status" value="1"/>
</dbReference>
<name>A0A0D1EQJ0_9RHOB</name>
<dbReference type="InterPro" id="IPR022385">
    <property type="entry name" value="Rhs_assc_core"/>
</dbReference>
<evidence type="ECO:0000259" key="3">
    <source>
        <dbReference type="Pfam" id="PF25023"/>
    </source>
</evidence>
<dbReference type="PANTHER" id="PTHR32305:SF15">
    <property type="entry name" value="PROTEIN RHSA-RELATED"/>
    <property type="match status" value="1"/>
</dbReference>
<organism evidence="4 5">
    <name type="scientific">Jannaschia aquimarina</name>
    <dbReference type="NCBI Taxonomy" id="935700"/>
    <lineage>
        <taxon>Bacteria</taxon>
        <taxon>Pseudomonadati</taxon>
        <taxon>Pseudomonadota</taxon>
        <taxon>Alphaproteobacteria</taxon>
        <taxon>Rhodobacterales</taxon>
        <taxon>Roseobacteraceae</taxon>
        <taxon>Jannaschia</taxon>
    </lineage>
</organism>
<dbReference type="STRING" id="935700.jaqu_03520"/>
<dbReference type="Pfam" id="PF25023">
    <property type="entry name" value="TEN_YD-shell"/>
    <property type="match status" value="1"/>
</dbReference>
<dbReference type="PATRIC" id="fig|935700.4.peg.377"/>
<dbReference type="AlphaFoldDB" id="A0A0D1EQJ0"/>
<comment type="caution">
    <text evidence="4">The sequence shown here is derived from an EMBL/GenBank/DDBJ whole genome shotgun (WGS) entry which is preliminary data.</text>
</comment>
<dbReference type="RefSeq" id="WP_043917219.1">
    <property type="nucleotide sequence ID" value="NZ_JYFE01000011.1"/>
</dbReference>
<evidence type="ECO:0000313" key="4">
    <source>
        <dbReference type="EMBL" id="KIT17880.1"/>
    </source>
</evidence>
<feature type="region of interest" description="Disordered" evidence="2">
    <location>
        <begin position="227"/>
        <end position="349"/>
    </location>
</feature>
<dbReference type="Proteomes" id="UP000032232">
    <property type="component" value="Unassembled WGS sequence"/>
</dbReference>
<dbReference type="InterPro" id="IPR056823">
    <property type="entry name" value="TEN-like_YD-shell"/>
</dbReference>
<dbReference type="Gene3D" id="2.180.10.10">
    <property type="entry name" value="RHS repeat-associated core"/>
    <property type="match status" value="1"/>
</dbReference>
<dbReference type="PANTHER" id="PTHR32305">
    <property type="match status" value="1"/>
</dbReference>
<keyword evidence="4" id="KW-0378">Hydrolase</keyword>
<dbReference type="PRINTS" id="PR00394">
    <property type="entry name" value="RHSPROTEIN"/>
</dbReference>
<reference evidence="4 5" key="1">
    <citation type="submission" date="2015-02" db="EMBL/GenBank/DDBJ databases">
        <title>Genome Sequence of Jannaschia aquimarina DSM28248, a member of the Roseobacter clade.</title>
        <authorList>
            <person name="Voget S."/>
            <person name="Daniel R."/>
        </authorList>
    </citation>
    <scope>NUCLEOTIDE SEQUENCE [LARGE SCALE GENOMIC DNA]</scope>
    <source>
        <strain evidence="4 5">GSW-M26</strain>
    </source>
</reference>
<keyword evidence="1" id="KW-0677">Repeat</keyword>
<protein>
    <submittedName>
        <fullName evidence="4">RhsC_2 protein</fullName>
        <ecNumber evidence="4">3.1.-.-</ecNumber>
    </submittedName>
</protein>
<accession>A0A0D1EQJ0</accession>
<dbReference type="InterPro" id="IPR050708">
    <property type="entry name" value="T6SS_VgrG/RHS"/>
</dbReference>
<evidence type="ECO:0000313" key="5">
    <source>
        <dbReference type="Proteomes" id="UP000032232"/>
    </source>
</evidence>
<dbReference type="GO" id="GO:0016787">
    <property type="term" value="F:hydrolase activity"/>
    <property type="evidence" value="ECO:0007669"/>
    <property type="project" value="UniProtKB-KW"/>
</dbReference>
<evidence type="ECO:0000256" key="2">
    <source>
        <dbReference type="SAM" id="MobiDB-lite"/>
    </source>
</evidence>
<sequence>MASYLYDARGQQVVRRLTQQQKTIRSVHDASGNRIAEYELDALTGTSTLLREYVWMDGVVIAVVEGGAIYHVRTDHIGRPVFATDENGLVVWEASYLPFGGVHVSTGAAMDLRFPGQWFQAESGLHQNWMRDYDPTTGRYIQADPLGLVDGASVYGYALESPMRWTDPTGEFVVRSPDYPFGKNADECRYTDRTFVDGLERFIRVGDLDDGVDDDLLNRQSPIQIAPFGGGAGRGPGGPNDVGLVGRGHTPPPGTRVRPDGIPSTWKPKPSRTGNGTIYRNPRNPNDNVRVMPGNPNSPYPASQAPYARQQNSAGKYLDRFGNPSLGPRGGKRDAGTHIPLGSFSVTSP</sequence>
<proteinExistence type="predicted"/>
<evidence type="ECO:0000256" key="1">
    <source>
        <dbReference type="ARBA" id="ARBA00022737"/>
    </source>
</evidence>
<dbReference type="EMBL" id="JYFE01000011">
    <property type="protein sequence ID" value="KIT17880.1"/>
    <property type="molecule type" value="Genomic_DNA"/>
</dbReference>